<sequence>MEQINFDEILNGINGYDEVTNFPKASFCYQQYIEEDVKNPQLIRTMEVTKLAVELILDRYNNNFVKIRIITKSPTEPEFRILWSNILRHMKALANPDNVDKTPIFMMAIVSNKAVEEAKENYVGNIQALNPFSITSYSTQEDNSKNDIIELVYTIDNVVYELDQEANYNIQAMKEEVLQEEEQAKIEEYNEILNKDLGVDYENKSSDSEE</sequence>
<name>A0A3E4YLA3_9FIRM</name>
<dbReference type="RefSeq" id="WP_117718080.1">
    <property type="nucleotide sequence ID" value="NZ_QSTP01000001.1"/>
</dbReference>
<proteinExistence type="predicted"/>
<dbReference type="Proteomes" id="UP000260758">
    <property type="component" value="Unassembled WGS sequence"/>
</dbReference>
<protein>
    <submittedName>
        <fullName evidence="1">Uncharacterized protein</fullName>
    </submittedName>
</protein>
<organism evidence="1 2">
    <name type="scientific">Agathobacter rectalis</name>
    <dbReference type="NCBI Taxonomy" id="39491"/>
    <lineage>
        <taxon>Bacteria</taxon>
        <taxon>Bacillati</taxon>
        <taxon>Bacillota</taxon>
        <taxon>Clostridia</taxon>
        <taxon>Lachnospirales</taxon>
        <taxon>Lachnospiraceae</taxon>
        <taxon>Agathobacter</taxon>
    </lineage>
</organism>
<evidence type="ECO:0000313" key="2">
    <source>
        <dbReference type="Proteomes" id="UP000260758"/>
    </source>
</evidence>
<reference evidence="1 2" key="1">
    <citation type="submission" date="2018-08" db="EMBL/GenBank/DDBJ databases">
        <title>A genome reference for cultivated species of the human gut microbiota.</title>
        <authorList>
            <person name="Zou Y."/>
            <person name="Xue W."/>
            <person name="Luo G."/>
        </authorList>
    </citation>
    <scope>NUCLEOTIDE SEQUENCE [LARGE SCALE GENOMIC DNA]</scope>
    <source>
        <strain evidence="1 2">OM07-13</strain>
    </source>
</reference>
<comment type="caution">
    <text evidence="1">The sequence shown here is derived from an EMBL/GenBank/DDBJ whole genome shotgun (WGS) entry which is preliminary data.</text>
</comment>
<evidence type="ECO:0000313" key="1">
    <source>
        <dbReference type="EMBL" id="RGM75322.1"/>
    </source>
</evidence>
<dbReference type="EMBL" id="QSTP01000001">
    <property type="protein sequence ID" value="RGM75322.1"/>
    <property type="molecule type" value="Genomic_DNA"/>
</dbReference>
<dbReference type="AlphaFoldDB" id="A0A3E4YLA3"/>
<accession>A0A3E4YLA3</accession>
<gene>
    <name evidence="1" type="ORF">DXB99_01955</name>
</gene>